<keyword evidence="1" id="KW-0812">Transmembrane</keyword>
<evidence type="ECO:0000313" key="3">
    <source>
        <dbReference type="Proteomes" id="UP001501047"/>
    </source>
</evidence>
<keyword evidence="1" id="KW-1133">Transmembrane helix</keyword>
<gene>
    <name evidence="2" type="ORF">GCM10008908_23620</name>
</gene>
<protein>
    <submittedName>
        <fullName evidence="2">Uncharacterized protein</fullName>
    </submittedName>
</protein>
<keyword evidence="3" id="KW-1185">Reference proteome</keyword>
<feature type="transmembrane region" description="Helical" evidence="1">
    <location>
        <begin position="16"/>
        <end position="35"/>
    </location>
</feature>
<proteinExistence type="predicted"/>
<comment type="caution">
    <text evidence="2">The sequence shown here is derived from an EMBL/GenBank/DDBJ whole genome shotgun (WGS) entry which is preliminary data.</text>
</comment>
<evidence type="ECO:0000313" key="2">
    <source>
        <dbReference type="EMBL" id="GAA0774189.1"/>
    </source>
</evidence>
<name>A0ABN1KRI2_CLOSU</name>
<dbReference type="Proteomes" id="UP001501047">
    <property type="component" value="Unassembled WGS sequence"/>
</dbReference>
<organism evidence="2 3">
    <name type="scientific">Clostridium subterminale</name>
    <dbReference type="NCBI Taxonomy" id="1550"/>
    <lineage>
        <taxon>Bacteria</taxon>
        <taxon>Bacillati</taxon>
        <taxon>Bacillota</taxon>
        <taxon>Clostridia</taxon>
        <taxon>Eubacteriales</taxon>
        <taxon>Clostridiaceae</taxon>
        <taxon>Clostridium</taxon>
    </lineage>
</organism>
<accession>A0ABN1KRI2</accession>
<dbReference type="EMBL" id="BAAACI010000006">
    <property type="protein sequence ID" value="GAA0774189.1"/>
    <property type="molecule type" value="Genomic_DNA"/>
</dbReference>
<keyword evidence="1" id="KW-0472">Membrane</keyword>
<feature type="transmembrane region" description="Helical" evidence="1">
    <location>
        <begin position="41"/>
        <end position="61"/>
    </location>
</feature>
<dbReference type="InterPro" id="IPR048136">
    <property type="entry name" value="STM3941-like"/>
</dbReference>
<dbReference type="NCBIfam" id="NF041635">
    <property type="entry name" value="STM3941_fam"/>
    <property type="match status" value="1"/>
</dbReference>
<evidence type="ECO:0000256" key="1">
    <source>
        <dbReference type="SAM" id="Phobius"/>
    </source>
</evidence>
<sequence>MNEVIVKEDKKKGIKLLILGFIMMIVSIYVLMIGLIETKPIYLIIGIISTVFFCTCFIFVIKCMLNSMPLLLIGEDGITDRSTASSVGFIAWQEIQSIYVQKSFNQRFIGISIYDLNNFMKRISPIKRIIIKINLMLNYAPLSISLDTADMEFNDVLSLLQKRLEEYRSRNIHF</sequence>
<dbReference type="RefSeq" id="WP_343826628.1">
    <property type="nucleotide sequence ID" value="NZ_BAAACI010000006.1"/>
</dbReference>
<reference evidence="2 3" key="1">
    <citation type="journal article" date="2019" name="Int. J. Syst. Evol. Microbiol.">
        <title>The Global Catalogue of Microorganisms (GCM) 10K type strain sequencing project: providing services to taxonomists for standard genome sequencing and annotation.</title>
        <authorList>
            <consortium name="The Broad Institute Genomics Platform"/>
            <consortium name="The Broad Institute Genome Sequencing Center for Infectious Disease"/>
            <person name="Wu L."/>
            <person name="Ma J."/>
        </authorList>
    </citation>
    <scope>NUCLEOTIDE SEQUENCE [LARGE SCALE GENOMIC DNA]</scope>
    <source>
        <strain evidence="2 3">JCM 1417</strain>
    </source>
</reference>